<dbReference type="Proteomes" id="UP000029549">
    <property type="component" value="Unassembled WGS sequence"/>
</dbReference>
<gene>
    <name evidence="3" type="ORF">P608_17650</name>
</gene>
<feature type="region of interest" description="Disordered" evidence="1">
    <location>
        <begin position="89"/>
        <end position="112"/>
    </location>
</feature>
<dbReference type="PANTHER" id="PTHR35894:SF1">
    <property type="entry name" value="PHOSPHORIBULOKINASE _ URIDINE KINASE FAMILY"/>
    <property type="match status" value="1"/>
</dbReference>
<dbReference type="Gene3D" id="3.40.50.300">
    <property type="entry name" value="P-loop containing nucleotide triphosphate hydrolases"/>
    <property type="match status" value="1"/>
</dbReference>
<keyword evidence="4" id="KW-1185">Reference proteome</keyword>
<reference evidence="3 4" key="1">
    <citation type="submission" date="2013-09" db="EMBL/GenBank/DDBJ databases">
        <title>High correlation between genotypes and phenotypes of environmental bacteria Comamonas testosteroni strains.</title>
        <authorList>
            <person name="Liu L."/>
            <person name="Zhu W."/>
            <person name="Xia X."/>
            <person name="Xu B."/>
            <person name="Luo M."/>
            <person name="Wang G."/>
        </authorList>
    </citation>
    <scope>NUCLEOTIDE SEQUENCE [LARGE SCALE GENOMIC DNA]</scope>
    <source>
        <strain evidence="3 4">DF2</strain>
    </source>
</reference>
<protein>
    <submittedName>
        <fullName evidence="3">ExeA protein</fullName>
    </submittedName>
</protein>
<dbReference type="EMBL" id="AWTP01000122">
    <property type="protein sequence ID" value="KGH08738.1"/>
    <property type="molecule type" value="Genomic_DNA"/>
</dbReference>
<dbReference type="InterPro" id="IPR010982">
    <property type="entry name" value="Lambda_DNA-bd_dom_sf"/>
</dbReference>
<evidence type="ECO:0000256" key="1">
    <source>
        <dbReference type="SAM" id="MobiDB-lite"/>
    </source>
</evidence>
<organism evidence="3 4">
    <name type="scientific">Comamonas thiooxydans</name>
    <dbReference type="NCBI Taxonomy" id="363952"/>
    <lineage>
        <taxon>Bacteria</taxon>
        <taxon>Pseudomonadati</taxon>
        <taxon>Pseudomonadota</taxon>
        <taxon>Betaproteobacteria</taxon>
        <taxon>Burkholderiales</taxon>
        <taxon>Comamonadaceae</taxon>
        <taxon>Comamonas</taxon>
    </lineage>
</organism>
<comment type="caution">
    <text evidence="3">The sequence shown here is derived from an EMBL/GenBank/DDBJ whole genome shotgun (WGS) entry which is preliminary data.</text>
</comment>
<dbReference type="Pfam" id="PF13401">
    <property type="entry name" value="AAA_22"/>
    <property type="match status" value="1"/>
</dbReference>
<dbReference type="InterPro" id="IPR049945">
    <property type="entry name" value="AAA_22"/>
</dbReference>
<evidence type="ECO:0000313" key="3">
    <source>
        <dbReference type="EMBL" id="KGH08738.1"/>
    </source>
</evidence>
<proteinExistence type="predicted"/>
<sequence length="422" mass="47354">MPYIALPVNQVLSDFLKQTGLSQAQLAEKCSVSASTINLILRHDIWPKRQELTEKLEKSMKEIFIQHGAAPNEVNAAFEECASRRMNWTSPSSRLTRASAPTPSPQTNQSKDEDMLLRKHTITPDAREYFHLERDPFTNEMRGVADVFLNDNIKKVRAAVRNVAEHGGMLAVIAESGAGKSTIRKDLAHWIKNSDRPVVVIEPYVIGMEDDPTKGRPLKAEDVVTSVMRRLSPSTKIARSNQKRLEQMHDQLKISAAAGNHHILIIEEAHRLAVPTIRHMKTFYELDDGFTPLLGILLVGQTELGWKLGDGNFEVREVVQRLEKRYIEPMDLGDVTLYLRHKFDRIGAKFDKVFAPDAVEAMVQRLRVTTETRLRGHRTLGPRSLCYPLAINNLASGAINLAHQGGEELVTAALIAQVGREE</sequence>
<name>A0A0E3BS43_9BURK</name>
<dbReference type="GO" id="GO:0016887">
    <property type="term" value="F:ATP hydrolysis activity"/>
    <property type="evidence" value="ECO:0007669"/>
    <property type="project" value="InterPro"/>
</dbReference>
<dbReference type="PROSITE" id="PS50943">
    <property type="entry name" value="HTH_CROC1"/>
    <property type="match status" value="1"/>
</dbReference>
<feature type="compositionally biased region" description="Polar residues" evidence="1">
    <location>
        <begin position="89"/>
        <end position="109"/>
    </location>
</feature>
<dbReference type="AlphaFoldDB" id="A0A0E3BS43"/>
<dbReference type="SUPFAM" id="SSF52540">
    <property type="entry name" value="P-loop containing nucleoside triphosphate hydrolases"/>
    <property type="match status" value="1"/>
</dbReference>
<dbReference type="InterPro" id="IPR052026">
    <property type="entry name" value="ExeA_AAA_ATPase_DNA-bind"/>
</dbReference>
<dbReference type="SUPFAM" id="SSF47413">
    <property type="entry name" value="lambda repressor-like DNA-binding domains"/>
    <property type="match status" value="1"/>
</dbReference>
<dbReference type="InterPro" id="IPR027417">
    <property type="entry name" value="P-loop_NTPase"/>
</dbReference>
<evidence type="ECO:0000313" key="4">
    <source>
        <dbReference type="Proteomes" id="UP000029549"/>
    </source>
</evidence>
<dbReference type="PANTHER" id="PTHR35894">
    <property type="entry name" value="GENERAL SECRETION PATHWAY PROTEIN A-RELATED"/>
    <property type="match status" value="1"/>
</dbReference>
<accession>A0A0E3BS43</accession>
<evidence type="ECO:0000259" key="2">
    <source>
        <dbReference type="PROSITE" id="PS50943"/>
    </source>
</evidence>
<feature type="domain" description="HTH cro/C1-type" evidence="2">
    <location>
        <begin position="12"/>
        <end position="42"/>
    </location>
</feature>
<dbReference type="InterPro" id="IPR001387">
    <property type="entry name" value="Cro/C1-type_HTH"/>
</dbReference>
<dbReference type="CDD" id="cd00093">
    <property type="entry name" value="HTH_XRE"/>
    <property type="match status" value="1"/>
</dbReference>
<dbReference type="GO" id="GO:0003677">
    <property type="term" value="F:DNA binding"/>
    <property type="evidence" value="ECO:0007669"/>
    <property type="project" value="InterPro"/>
</dbReference>